<evidence type="ECO:0000256" key="1">
    <source>
        <dbReference type="SAM" id="MobiDB-lite"/>
    </source>
</evidence>
<keyword evidence="3" id="KW-1185">Reference proteome</keyword>
<proteinExistence type="predicted"/>
<feature type="region of interest" description="Disordered" evidence="1">
    <location>
        <begin position="1"/>
        <end position="24"/>
    </location>
</feature>
<evidence type="ECO:0000313" key="3">
    <source>
        <dbReference type="Proteomes" id="UP000326855"/>
    </source>
</evidence>
<accession>A0A5J6TB76</accession>
<feature type="compositionally biased region" description="Basic residues" evidence="1">
    <location>
        <begin position="1"/>
        <end position="15"/>
    </location>
</feature>
<dbReference type="GeneID" id="62974342"/>
<dbReference type="RefSeq" id="YP_010001176.1">
    <property type="nucleotide sequence ID" value="NC_053173.1"/>
</dbReference>
<organism evidence="2 3">
    <name type="scientific">Gordonia phage Toast</name>
    <dbReference type="NCBI Taxonomy" id="2599852"/>
    <lineage>
        <taxon>Viruses</taxon>
        <taxon>Duplodnaviria</taxon>
        <taxon>Heunggongvirae</taxon>
        <taxon>Uroviricota</taxon>
        <taxon>Caudoviricetes</taxon>
        <taxon>Fairfaxidumvirus</taxon>
        <taxon>Fairfaxidumvirus toast</taxon>
    </lineage>
</organism>
<reference evidence="2 3" key="1">
    <citation type="submission" date="2019-07" db="EMBL/GenBank/DDBJ databases">
        <authorList>
            <person name="Stoner T.H."/>
            <person name="Garlena R.A."/>
            <person name="Russell D.A."/>
            <person name="Pope W.H."/>
            <person name="Jacobs-Sera D."/>
            <person name="Hatfull G.F."/>
        </authorList>
    </citation>
    <scope>NUCLEOTIDE SEQUENCE [LARGE SCALE GENOMIC DNA]</scope>
</reference>
<name>A0A5J6TB76_9CAUD</name>
<sequence>MISRRRSVGRTAARRRAVDGPPSDRALRVRVRVACGACTLRSRARNGTDGGWA</sequence>
<evidence type="ECO:0000313" key="2">
    <source>
        <dbReference type="EMBL" id="QFG08141.1"/>
    </source>
</evidence>
<dbReference type="KEGG" id="vg:62974342"/>
<gene>
    <name evidence="2" type="primary">39</name>
    <name evidence="2" type="ORF">PBI_TOAST_39</name>
</gene>
<dbReference type="Proteomes" id="UP000326855">
    <property type="component" value="Segment"/>
</dbReference>
<protein>
    <submittedName>
        <fullName evidence="2">Uncharacterized protein</fullName>
    </submittedName>
</protein>
<dbReference type="EMBL" id="MN234161">
    <property type="protein sequence ID" value="QFG08141.1"/>
    <property type="molecule type" value="Genomic_DNA"/>
</dbReference>